<dbReference type="Proteomes" id="UP000009183">
    <property type="component" value="Chromosome 12"/>
</dbReference>
<dbReference type="EMBL" id="FN595497">
    <property type="protein sequence ID" value="CBI23752.3"/>
    <property type="molecule type" value="Genomic_DNA"/>
</dbReference>
<feature type="compositionally biased region" description="Basic and acidic residues" evidence="1">
    <location>
        <begin position="58"/>
        <end position="70"/>
    </location>
</feature>
<evidence type="ECO:0000313" key="3">
    <source>
        <dbReference type="Proteomes" id="UP000009183"/>
    </source>
</evidence>
<evidence type="ECO:0000256" key="1">
    <source>
        <dbReference type="SAM" id="MobiDB-lite"/>
    </source>
</evidence>
<reference evidence="3" key="1">
    <citation type="journal article" date="2007" name="Nature">
        <title>The grapevine genome sequence suggests ancestral hexaploidization in major angiosperm phyla.</title>
        <authorList>
            <consortium name="The French-Italian Public Consortium for Grapevine Genome Characterization."/>
            <person name="Jaillon O."/>
            <person name="Aury J.-M."/>
            <person name="Noel B."/>
            <person name="Policriti A."/>
            <person name="Clepet C."/>
            <person name="Casagrande A."/>
            <person name="Choisne N."/>
            <person name="Aubourg S."/>
            <person name="Vitulo N."/>
            <person name="Jubin C."/>
            <person name="Vezzi A."/>
            <person name="Legeai F."/>
            <person name="Hugueney P."/>
            <person name="Dasilva C."/>
            <person name="Horner D."/>
            <person name="Mica E."/>
            <person name="Jublot D."/>
            <person name="Poulain J."/>
            <person name="Bruyere C."/>
            <person name="Billault A."/>
            <person name="Segurens B."/>
            <person name="Gouyvenoux M."/>
            <person name="Ugarte E."/>
            <person name="Cattonaro F."/>
            <person name="Anthouard V."/>
            <person name="Vico V."/>
            <person name="Del Fabbro C."/>
            <person name="Alaux M."/>
            <person name="Di Gaspero G."/>
            <person name="Dumas V."/>
            <person name="Felice N."/>
            <person name="Paillard S."/>
            <person name="Juman I."/>
            <person name="Moroldo M."/>
            <person name="Scalabrin S."/>
            <person name="Canaguier A."/>
            <person name="Le Clainche I."/>
            <person name="Malacrida G."/>
            <person name="Durand E."/>
            <person name="Pesole G."/>
            <person name="Laucou V."/>
            <person name="Chatelet P."/>
            <person name="Merdinoglu D."/>
            <person name="Delledonne M."/>
            <person name="Pezzotti M."/>
            <person name="Lecharny A."/>
            <person name="Scarpelli C."/>
            <person name="Artiguenave F."/>
            <person name="Pe M.E."/>
            <person name="Valle G."/>
            <person name="Morgante M."/>
            <person name="Caboche M."/>
            <person name="Adam-Blondon A.-F."/>
            <person name="Weissenbach J."/>
            <person name="Quetier F."/>
            <person name="Wincker P."/>
        </authorList>
    </citation>
    <scope>NUCLEOTIDE SEQUENCE [LARGE SCALE GENOMIC DNA]</scope>
    <source>
        <strain evidence="3">cv. Pinot noir / PN40024</strain>
    </source>
</reference>
<gene>
    <name evidence="2" type="ordered locus">VIT_12s0034g02480</name>
</gene>
<protein>
    <submittedName>
        <fullName evidence="2">Uncharacterized protein</fullName>
    </submittedName>
</protein>
<dbReference type="InParanoid" id="D7SZS3"/>
<dbReference type="STRING" id="29760.D7SZS3"/>
<accession>D7SZS3</accession>
<evidence type="ECO:0000313" key="2">
    <source>
        <dbReference type="EMBL" id="CBI23752.3"/>
    </source>
</evidence>
<dbReference type="HOGENOM" id="CLU_1597426_0_0_1"/>
<dbReference type="PaxDb" id="29760-VIT_12s0034g02480.t01"/>
<sequence>MDHQQLPFQLLQERIAELCPRMKLITSREANLSNRTWREAERNAPPTKAPAISVSLAKEVKDESREEESKQTQNETSKPEKKIIEKIQLVDGKGTLDSKVFMVDPPICQLSLPTTNFIGQYIENENLIEDFHPSYMIFLPFLTSTHILSTSFDGPLWIIYKFRVLWI</sequence>
<dbReference type="AlphaFoldDB" id="D7SZS3"/>
<feature type="region of interest" description="Disordered" evidence="1">
    <location>
        <begin position="57"/>
        <end position="81"/>
    </location>
</feature>
<name>D7SZS3_VITVI</name>
<proteinExistence type="predicted"/>
<keyword evidence="3" id="KW-1185">Reference proteome</keyword>
<organism evidence="2 3">
    <name type="scientific">Vitis vinifera</name>
    <name type="common">Grape</name>
    <dbReference type="NCBI Taxonomy" id="29760"/>
    <lineage>
        <taxon>Eukaryota</taxon>
        <taxon>Viridiplantae</taxon>
        <taxon>Streptophyta</taxon>
        <taxon>Embryophyta</taxon>
        <taxon>Tracheophyta</taxon>
        <taxon>Spermatophyta</taxon>
        <taxon>Magnoliopsida</taxon>
        <taxon>eudicotyledons</taxon>
        <taxon>Gunneridae</taxon>
        <taxon>Pentapetalae</taxon>
        <taxon>rosids</taxon>
        <taxon>Vitales</taxon>
        <taxon>Vitaceae</taxon>
        <taxon>Viteae</taxon>
        <taxon>Vitis</taxon>
    </lineage>
</organism>